<protein>
    <submittedName>
        <fullName evidence="2">Putative product</fullName>
    </submittedName>
</protein>
<organism evidence="2">
    <name type="scientific">Xenopsylla cheopis</name>
    <name type="common">Oriental rat flea</name>
    <name type="synonym">Pulex cheopis</name>
    <dbReference type="NCBI Taxonomy" id="163159"/>
    <lineage>
        <taxon>Eukaryota</taxon>
        <taxon>Metazoa</taxon>
        <taxon>Ecdysozoa</taxon>
        <taxon>Arthropoda</taxon>
        <taxon>Hexapoda</taxon>
        <taxon>Insecta</taxon>
        <taxon>Pterygota</taxon>
        <taxon>Neoptera</taxon>
        <taxon>Endopterygota</taxon>
        <taxon>Siphonaptera</taxon>
        <taxon>Pulicidae</taxon>
        <taxon>Xenopsyllinae</taxon>
        <taxon>Xenopsylla</taxon>
    </lineage>
</organism>
<feature type="transmembrane region" description="Helical" evidence="1">
    <location>
        <begin position="6"/>
        <end position="27"/>
    </location>
</feature>
<sequence length="95" mass="11075">MNLNAPVWVTIQIPMIADLIIGVYGYLSKVIKQYLSSVLGIWLMILSGKFVLLMTNVYVPHFLLLYFLVLQISRQLPRKQLPSLQNRRLYLILQK</sequence>
<evidence type="ECO:0000313" key="2">
    <source>
        <dbReference type="EMBL" id="NOV50701.1"/>
    </source>
</evidence>
<keyword evidence="1" id="KW-0812">Transmembrane</keyword>
<evidence type="ECO:0000256" key="1">
    <source>
        <dbReference type="SAM" id="Phobius"/>
    </source>
</evidence>
<keyword evidence="1" id="KW-0472">Membrane</keyword>
<name>A0A6M2E054_XENCH</name>
<proteinExistence type="predicted"/>
<keyword evidence="1" id="KW-1133">Transmembrane helix</keyword>
<accession>A0A6M2E054</accession>
<dbReference type="EMBL" id="GIIL01006975">
    <property type="protein sequence ID" value="NOV50701.1"/>
    <property type="molecule type" value="Transcribed_RNA"/>
</dbReference>
<reference evidence="2" key="1">
    <citation type="submission" date="2020-03" db="EMBL/GenBank/DDBJ databases">
        <title>Transcriptomic Profiling of the Digestive Tract of the Rat Flea, Xenopsylla cheopis, Following Blood Feeding and Infection with Yersinia pestis.</title>
        <authorList>
            <person name="Bland D.M."/>
            <person name="Martens C.A."/>
            <person name="Virtaneva K."/>
            <person name="Kanakabandi K."/>
            <person name="Long D."/>
            <person name="Rosenke R."/>
            <person name="Saturday G.A."/>
            <person name="Hoyt F.H."/>
            <person name="Bruno D.P."/>
            <person name="Ribeiro J.M.C."/>
            <person name="Hinnebusch J."/>
        </authorList>
    </citation>
    <scope>NUCLEOTIDE SEQUENCE</scope>
</reference>
<feature type="transmembrane region" description="Helical" evidence="1">
    <location>
        <begin position="34"/>
        <end position="52"/>
    </location>
</feature>
<dbReference type="AlphaFoldDB" id="A0A6M2E054"/>